<accession>A0AAV4N8T1</accession>
<reference evidence="1 2" key="1">
    <citation type="submission" date="2021-06" db="EMBL/GenBank/DDBJ databases">
        <title>Caerostris extrusa draft genome.</title>
        <authorList>
            <person name="Kono N."/>
            <person name="Arakawa K."/>
        </authorList>
    </citation>
    <scope>NUCLEOTIDE SEQUENCE [LARGE SCALE GENOMIC DNA]</scope>
</reference>
<dbReference type="EMBL" id="BPLR01020657">
    <property type="protein sequence ID" value="GIX81204.1"/>
    <property type="molecule type" value="Genomic_DNA"/>
</dbReference>
<gene>
    <name evidence="1" type="ORF">CEXT_241221</name>
</gene>
<name>A0AAV4N8T1_CAEEX</name>
<comment type="caution">
    <text evidence="1">The sequence shown here is derived from an EMBL/GenBank/DDBJ whole genome shotgun (WGS) entry which is preliminary data.</text>
</comment>
<dbReference type="AlphaFoldDB" id="A0AAV4N8T1"/>
<evidence type="ECO:0000313" key="2">
    <source>
        <dbReference type="Proteomes" id="UP001054945"/>
    </source>
</evidence>
<proteinExistence type="predicted"/>
<protein>
    <submittedName>
        <fullName evidence="1">Uncharacterized protein</fullName>
    </submittedName>
</protein>
<evidence type="ECO:0000313" key="1">
    <source>
        <dbReference type="EMBL" id="GIX81204.1"/>
    </source>
</evidence>
<sequence>MYHIIRWRYTTYYPYSSKEGPDRDLKDQIDQLASNFSDSGLESEVVLGKNLGVERGLIILMDLFEDVLGNDGILLITVLNPAN</sequence>
<organism evidence="1 2">
    <name type="scientific">Caerostris extrusa</name>
    <name type="common">Bark spider</name>
    <name type="synonym">Caerostris bankana</name>
    <dbReference type="NCBI Taxonomy" id="172846"/>
    <lineage>
        <taxon>Eukaryota</taxon>
        <taxon>Metazoa</taxon>
        <taxon>Ecdysozoa</taxon>
        <taxon>Arthropoda</taxon>
        <taxon>Chelicerata</taxon>
        <taxon>Arachnida</taxon>
        <taxon>Araneae</taxon>
        <taxon>Araneomorphae</taxon>
        <taxon>Entelegynae</taxon>
        <taxon>Araneoidea</taxon>
        <taxon>Araneidae</taxon>
        <taxon>Caerostris</taxon>
    </lineage>
</organism>
<keyword evidence="2" id="KW-1185">Reference proteome</keyword>
<dbReference type="Proteomes" id="UP001054945">
    <property type="component" value="Unassembled WGS sequence"/>
</dbReference>